<evidence type="ECO:0000313" key="2">
    <source>
        <dbReference type="EMBL" id="KAF7802879.1"/>
    </source>
</evidence>
<evidence type="ECO:0000259" key="1">
    <source>
        <dbReference type="Pfam" id="PF13456"/>
    </source>
</evidence>
<reference evidence="2" key="1">
    <citation type="submission" date="2020-09" db="EMBL/GenBank/DDBJ databases">
        <title>Genome-Enabled Discovery of Anthraquinone Biosynthesis in Senna tora.</title>
        <authorList>
            <person name="Kang S.-H."/>
            <person name="Pandey R.P."/>
            <person name="Lee C.-M."/>
            <person name="Sim J.-S."/>
            <person name="Jeong J.-T."/>
            <person name="Choi B.-S."/>
            <person name="Jung M."/>
            <person name="Ginzburg D."/>
            <person name="Zhao K."/>
            <person name="Won S.Y."/>
            <person name="Oh T.-J."/>
            <person name="Yu Y."/>
            <person name="Kim N.-H."/>
            <person name="Lee O.R."/>
            <person name="Lee T.-H."/>
            <person name="Bashyal P."/>
            <person name="Kim T.-S."/>
            <person name="Lee W.-H."/>
            <person name="Kawkins C."/>
            <person name="Kim C.-K."/>
            <person name="Kim J.S."/>
            <person name="Ahn B.O."/>
            <person name="Rhee S.Y."/>
            <person name="Sohng J.K."/>
        </authorList>
    </citation>
    <scope>NUCLEOTIDE SEQUENCE</scope>
    <source>
        <tissue evidence="2">Leaf</tissue>
    </source>
</reference>
<dbReference type="InterPro" id="IPR044730">
    <property type="entry name" value="RNase_H-like_dom_plant"/>
</dbReference>
<dbReference type="Pfam" id="PF13456">
    <property type="entry name" value="RVT_3"/>
    <property type="match status" value="1"/>
</dbReference>
<dbReference type="AlphaFoldDB" id="A0A834W3E8"/>
<feature type="domain" description="RNase H type-1" evidence="1">
    <location>
        <begin position="124"/>
        <end position="219"/>
    </location>
</feature>
<keyword evidence="3" id="KW-1185">Reference proteome</keyword>
<sequence length="221" mass="24559">MESTFFHFLNSVESLGAATEPSIKPILSLASRAVKIATLQATHDRSLDDANRIRNGPVSALQRSSFKISWKRLSCSLATVISLQVKNYNDAAAFNNAINLTSKPSEESLNPWQAPEEGWQKINVDASKWESNNNICCGGVIRDCEGKWISGFAKNLGVGSVFQAEIWGVKKVIMESDSSMMLINAIERGGVSRCPFRGLIHEIIEMTTRDWRVKIRYIPVL</sequence>
<protein>
    <submittedName>
        <fullName evidence="2">Ribonuclease H</fullName>
    </submittedName>
</protein>
<dbReference type="PANTHER" id="PTHR47074">
    <property type="entry name" value="BNAC02G40300D PROTEIN"/>
    <property type="match status" value="1"/>
</dbReference>
<dbReference type="InterPro" id="IPR012337">
    <property type="entry name" value="RNaseH-like_sf"/>
</dbReference>
<proteinExistence type="predicted"/>
<evidence type="ECO:0000313" key="3">
    <source>
        <dbReference type="Proteomes" id="UP000634136"/>
    </source>
</evidence>
<gene>
    <name evidence="2" type="ORF">G2W53_041990</name>
</gene>
<dbReference type="CDD" id="cd06222">
    <property type="entry name" value="RNase_H_like"/>
    <property type="match status" value="1"/>
</dbReference>
<dbReference type="OrthoDB" id="1215078at2759"/>
<dbReference type="PANTHER" id="PTHR47074:SF77">
    <property type="entry name" value="PUTATIVE-RELATED"/>
    <property type="match status" value="1"/>
</dbReference>
<dbReference type="Proteomes" id="UP000634136">
    <property type="component" value="Unassembled WGS sequence"/>
</dbReference>
<name>A0A834W3E8_9FABA</name>
<accession>A0A834W3E8</accession>
<dbReference type="InterPro" id="IPR052929">
    <property type="entry name" value="RNase_H-like_EbsB-rel"/>
</dbReference>
<dbReference type="SUPFAM" id="SSF53098">
    <property type="entry name" value="Ribonuclease H-like"/>
    <property type="match status" value="1"/>
</dbReference>
<dbReference type="EMBL" id="JAAIUW010000013">
    <property type="protein sequence ID" value="KAF7802879.1"/>
    <property type="molecule type" value="Genomic_DNA"/>
</dbReference>
<dbReference type="GO" id="GO:0004523">
    <property type="term" value="F:RNA-DNA hybrid ribonuclease activity"/>
    <property type="evidence" value="ECO:0007669"/>
    <property type="project" value="InterPro"/>
</dbReference>
<dbReference type="GO" id="GO:0003676">
    <property type="term" value="F:nucleic acid binding"/>
    <property type="evidence" value="ECO:0007669"/>
    <property type="project" value="InterPro"/>
</dbReference>
<organism evidence="2 3">
    <name type="scientific">Senna tora</name>
    <dbReference type="NCBI Taxonomy" id="362788"/>
    <lineage>
        <taxon>Eukaryota</taxon>
        <taxon>Viridiplantae</taxon>
        <taxon>Streptophyta</taxon>
        <taxon>Embryophyta</taxon>
        <taxon>Tracheophyta</taxon>
        <taxon>Spermatophyta</taxon>
        <taxon>Magnoliopsida</taxon>
        <taxon>eudicotyledons</taxon>
        <taxon>Gunneridae</taxon>
        <taxon>Pentapetalae</taxon>
        <taxon>rosids</taxon>
        <taxon>fabids</taxon>
        <taxon>Fabales</taxon>
        <taxon>Fabaceae</taxon>
        <taxon>Caesalpinioideae</taxon>
        <taxon>Cassia clade</taxon>
        <taxon>Senna</taxon>
    </lineage>
</organism>
<dbReference type="InterPro" id="IPR002156">
    <property type="entry name" value="RNaseH_domain"/>
</dbReference>
<comment type="caution">
    <text evidence="2">The sequence shown here is derived from an EMBL/GenBank/DDBJ whole genome shotgun (WGS) entry which is preliminary data.</text>
</comment>